<dbReference type="PROSITE" id="PS00600">
    <property type="entry name" value="AA_TRANSFER_CLASS_3"/>
    <property type="match status" value="1"/>
</dbReference>
<protein>
    <recommendedName>
        <fullName evidence="6 12">Diaminobutyrate--2-oxoglutarate transaminase</fullName>
        <ecNumber evidence="5 12">2.6.1.76</ecNumber>
    </recommendedName>
    <alternativeName>
        <fullName evidence="12">DABA aminotransferase</fullName>
    </alternativeName>
</protein>
<evidence type="ECO:0000256" key="1">
    <source>
        <dbReference type="ARBA" id="ARBA00001933"/>
    </source>
</evidence>
<evidence type="ECO:0000256" key="4">
    <source>
        <dbReference type="ARBA" id="ARBA00008954"/>
    </source>
</evidence>
<dbReference type="NCBIfam" id="TIGR00709">
    <property type="entry name" value="dat"/>
    <property type="match status" value="1"/>
</dbReference>
<dbReference type="SUPFAM" id="SSF53383">
    <property type="entry name" value="PLP-dependent transferases"/>
    <property type="match status" value="1"/>
</dbReference>
<evidence type="ECO:0000256" key="6">
    <source>
        <dbReference type="ARBA" id="ARBA00014798"/>
    </source>
</evidence>
<dbReference type="InterPro" id="IPR049704">
    <property type="entry name" value="Aminotrans_3_PPA_site"/>
</dbReference>
<dbReference type="PANTHER" id="PTHR43552">
    <property type="entry name" value="DIAMINOBUTYRATE--2-OXOGLUTARATE AMINOTRANSFERASE"/>
    <property type="match status" value="1"/>
</dbReference>
<evidence type="ECO:0000256" key="12">
    <source>
        <dbReference type="RuleBase" id="RU365034"/>
    </source>
</evidence>
<comment type="catalytic activity">
    <reaction evidence="10 12">
        <text>L-2,4-diaminobutanoate + 2-oxoglutarate = L-aspartate 4-semialdehyde + L-glutamate</text>
        <dbReference type="Rhea" id="RHEA:11160"/>
        <dbReference type="ChEBI" id="CHEBI:16810"/>
        <dbReference type="ChEBI" id="CHEBI:29985"/>
        <dbReference type="ChEBI" id="CHEBI:58761"/>
        <dbReference type="ChEBI" id="CHEBI:537519"/>
        <dbReference type="EC" id="2.6.1.76"/>
    </reaction>
</comment>
<keyword evidence="14" id="KW-1185">Reference proteome</keyword>
<name>A0ABS7D2J6_9BACL</name>
<dbReference type="InterPro" id="IPR015422">
    <property type="entry name" value="PyrdxlP-dep_Trfase_small"/>
</dbReference>
<comment type="pathway">
    <text evidence="3 12">Amine and polyamine biosynthesis; ectoine biosynthesis; L-ectoine from L-aspartate 4-semialdehyde: step 1/3.</text>
</comment>
<dbReference type="Proteomes" id="UP000812277">
    <property type="component" value="Unassembled WGS sequence"/>
</dbReference>
<evidence type="ECO:0000256" key="8">
    <source>
        <dbReference type="ARBA" id="ARBA00022679"/>
    </source>
</evidence>
<evidence type="ECO:0000256" key="9">
    <source>
        <dbReference type="ARBA" id="ARBA00022898"/>
    </source>
</evidence>
<keyword evidence="7 12" id="KW-0032">Aminotransferase</keyword>
<dbReference type="PANTHER" id="PTHR43552:SF2">
    <property type="entry name" value="DIAMINOBUTYRATE--2-OXOGLUTARATE TRANSAMINASE"/>
    <property type="match status" value="1"/>
</dbReference>
<dbReference type="EMBL" id="JAHZIJ010000001">
    <property type="protein sequence ID" value="MBW7473802.1"/>
    <property type="molecule type" value="Genomic_DNA"/>
</dbReference>
<evidence type="ECO:0000256" key="7">
    <source>
        <dbReference type="ARBA" id="ARBA00022576"/>
    </source>
</evidence>
<dbReference type="Pfam" id="PF00202">
    <property type="entry name" value="Aminotran_3"/>
    <property type="match status" value="1"/>
</dbReference>
<accession>A0ABS7D2J6</accession>
<evidence type="ECO:0000256" key="11">
    <source>
        <dbReference type="RuleBase" id="RU003560"/>
    </source>
</evidence>
<comment type="caution">
    <text evidence="13">The sequence shown here is derived from an EMBL/GenBank/DDBJ whole genome shotgun (WGS) entry which is preliminary data.</text>
</comment>
<sequence>MNVFEQMESNVRSYCRSFPDVFGKAKGSLLHAESGKTYIDFFAGAGALNYGHNNDYIKGKLIEYLQSDGLSHGLDMHTSAKEGFLNTFSELILKPRNLAYKIQFCGPTGTNAVEAALKLARKVKGRSGIFSFMGAFHGMSLGSLSATSNLYHREAAAVDLGGVTFMPFPTGFMSTFDTIQYMEEVLTDDHSGIEKPAAIIFETVQAEGGLNEAPVEWMQRLRALCDRHDILLICDEIQVGCGRTGPFFSFERAGIVPDMVVLSKSISGYGLPMAIVLLKPELDVWKPAEHTGTFRGNQLAFVGASAALEYRELVNLEAEVGRKAEFVAQFLNREIAPISGEISVRGMGLLWGVDVSASKHANISKEITSRCYELGLVIERVGRHDNVVKLMPPLTVSMEELEAGCTILKQAVQECFEKHQTVEHALV</sequence>
<reference evidence="13 14" key="1">
    <citation type="submission" date="2021-07" db="EMBL/GenBank/DDBJ databases">
        <title>Paenibacillus radiodurans sp. nov., isolated from the southeastern edge of Tengger Desert.</title>
        <authorList>
            <person name="Zhang G."/>
        </authorList>
    </citation>
    <scope>NUCLEOTIDE SEQUENCE [LARGE SCALE GENOMIC DNA]</scope>
    <source>
        <strain evidence="13 14">DT7-4</strain>
    </source>
</reference>
<dbReference type="InterPro" id="IPR004637">
    <property type="entry name" value="Dat"/>
</dbReference>
<keyword evidence="9 11" id="KW-0663">Pyridoxal phosphate</keyword>
<comment type="similarity">
    <text evidence="4 11">Belongs to the class-III pyridoxal-phosphate-dependent aminotransferase family.</text>
</comment>
<gene>
    <name evidence="13" type="primary">ectB</name>
    <name evidence="13" type="ORF">K0T92_03470</name>
</gene>
<dbReference type="CDD" id="cd00610">
    <property type="entry name" value="OAT_like"/>
    <property type="match status" value="1"/>
</dbReference>
<evidence type="ECO:0000256" key="3">
    <source>
        <dbReference type="ARBA" id="ARBA00004946"/>
    </source>
</evidence>
<evidence type="ECO:0000313" key="13">
    <source>
        <dbReference type="EMBL" id="MBW7473802.1"/>
    </source>
</evidence>
<evidence type="ECO:0000256" key="10">
    <source>
        <dbReference type="ARBA" id="ARBA00049111"/>
    </source>
</evidence>
<dbReference type="InterPro" id="IPR015424">
    <property type="entry name" value="PyrdxlP-dep_Trfase"/>
</dbReference>
<dbReference type="NCBIfam" id="TIGR02407">
    <property type="entry name" value="ectoine_ectB"/>
    <property type="match status" value="1"/>
</dbReference>
<dbReference type="Gene3D" id="3.90.1150.10">
    <property type="entry name" value="Aspartate Aminotransferase, domain 1"/>
    <property type="match status" value="1"/>
</dbReference>
<dbReference type="InterPro" id="IPR015421">
    <property type="entry name" value="PyrdxlP-dep_Trfase_major"/>
</dbReference>
<dbReference type="NCBIfam" id="NF006733">
    <property type="entry name" value="PRK09264.1"/>
    <property type="match status" value="1"/>
</dbReference>
<dbReference type="EC" id="2.6.1.76" evidence="5 12"/>
<evidence type="ECO:0000313" key="14">
    <source>
        <dbReference type="Proteomes" id="UP000812277"/>
    </source>
</evidence>
<comment type="function">
    <text evidence="2 12">Catalyzes reversively the conversion of L-aspartate beta-semialdehyde (ASA) to L-2,4-diaminobutyrate (DABA) by transamination with L-glutamate.</text>
</comment>
<dbReference type="InterPro" id="IPR005814">
    <property type="entry name" value="Aminotrans_3"/>
</dbReference>
<dbReference type="InterPro" id="IPR012773">
    <property type="entry name" value="Ectoine_EctB"/>
</dbReference>
<proteinExistence type="inferred from homology"/>
<organism evidence="13 14">
    <name type="scientific">Paenibacillus oenotherae</name>
    <dbReference type="NCBI Taxonomy" id="1435645"/>
    <lineage>
        <taxon>Bacteria</taxon>
        <taxon>Bacillati</taxon>
        <taxon>Bacillota</taxon>
        <taxon>Bacilli</taxon>
        <taxon>Bacillales</taxon>
        <taxon>Paenibacillaceae</taxon>
        <taxon>Paenibacillus</taxon>
    </lineage>
</organism>
<evidence type="ECO:0000256" key="5">
    <source>
        <dbReference type="ARBA" id="ARBA00013155"/>
    </source>
</evidence>
<comment type="cofactor">
    <cofactor evidence="1 12">
        <name>pyridoxal 5'-phosphate</name>
        <dbReference type="ChEBI" id="CHEBI:597326"/>
    </cofactor>
</comment>
<dbReference type="RefSeq" id="WP_219871196.1">
    <property type="nucleotide sequence ID" value="NZ_JAHZIJ010000001.1"/>
</dbReference>
<dbReference type="Gene3D" id="3.40.640.10">
    <property type="entry name" value="Type I PLP-dependent aspartate aminotransferase-like (Major domain)"/>
    <property type="match status" value="1"/>
</dbReference>
<evidence type="ECO:0000256" key="2">
    <source>
        <dbReference type="ARBA" id="ARBA00002189"/>
    </source>
</evidence>
<dbReference type="GO" id="GO:0045303">
    <property type="term" value="F:diaminobutyrate-2-oxoglutarate transaminase activity"/>
    <property type="evidence" value="ECO:0007669"/>
    <property type="project" value="UniProtKB-EC"/>
</dbReference>
<dbReference type="PIRSF" id="PIRSF000521">
    <property type="entry name" value="Transaminase_4ab_Lys_Orn"/>
    <property type="match status" value="1"/>
</dbReference>
<keyword evidence="8 12" id="KW-0808">Transferase</keyword>